<feature type="compositionally biased region" description="Basic and acidic residues" evidence="1">
    <location>
        <begin position="34"/>
        <end position="55"/>
    </location>
</feature>
<feature type="compositionally biased region" description="Low complexity" evidence="1">
    <location>
        <begin position="146"/>
        <end position="171"/>
    </location>
</feature>
<keyword evidence="4" id="KW-1185">Reference proteome</keyword>
<evidence type="ECO:0000256" key="2">
    <source>
        <dbReference type="SAM" id="Phobius"/>
    </source>
</evidence>
<evidence type="ECO:0000313" key="3">
    <source>
        <dbReference type="EMBL" id="TVZ07270.1"/>
    </source>
</evidence>
<protein>
    <submittedName>
        <fullName evidence="3">Uncharacterized protein</fullName>
    </submittedName>
</protein>
<keyword evidence="2" id="KW-0472">Membrane</keyword>
<dbReference type="EMBL" id="RPFW01000001">
    <property type="protein sequence ID" value="TVZ07270.1"/>
    <property type="molecule type" value="Genomic_DNA"/>
</dbReference>
<accession>A0A6P2C7S1</accession>
<keyword evidence="2" id="KW-1133">Transmembrane helix</keyword>
<proteinExistence type="predicted"/>
<feature type="region of interest" description="Disordered" evidence="1">
    <location>
        <begin position="1"/>
        <end position="184"/>
    </location>
</feature>
<gene>
    <name evidence="3" type="ORF">EAS64_08255</name>
</gene>
<name>A0A6P2C7S1_9ACTN</name>
<dbReference type="AlphaFoldDB" id="A0A6P2C7S1"/>
<feature type="transmembrane region" description="Helical" evidence="2">
    <location>
        <begin position="216"/>
        <end position="235"/>
    </location>
</feature>
<organism evidence="3 4">
    <name type="scientific">Trebonia kvetii</name>
    <dbReference type="NCBI Taxonomy" id="2480626"/>
    <lineage>
        <taxon>Bacteria</taxon>
        <taxon>Bacillati</taxon>
        <taxon>Actinomycetota</taxon>
        <taxon>Actinomycetes</taxon>
        <taxon>Streptosporangiales</taxon>
        <taxon>Treboniaceae</taxon>
        <taxon>Trebonia</taxon>
    </lineage>
</organism>
<reference evidence="3 4" key="1">
    <citation type="submission" date="2018-11" db="EMBL/GenBank/DDBJ databases">
        <title>Trebonia kvetii gen.nov., sp.nov., a novel acidophilic actinobacterium, and proposal of the new actinobacterial family Treboniaceae fam. nov.</title>
        <authorList>
            <person name="Rapoport D."/>
            <person name="Sagova-Mareckova M."/>
            <person name="Sedlacek I."/>
            <person name="Provaznik J."/>
            <person name="Kralova S."/>
            <person name="Pavlinic D."/>
            <person name="Benes V."/>
            <person name="Kopecky J."/>
        </authorList>
    </citation>
    <scope>NUCLEOTIDE SEQUENCE [LARGE SCALE GENOMIC DNA]</scope>
    <source>
        <strain evidence="3 4">15Tr583</strain>
    </source>
</reference>
<comment type="caution">
    <text evidence="3">The sequence shown here is derived from an EMBL/GenBank/DDBJ whole genome shotgun (WGS) entry which is preliminary data.</text>
</comment>
<feature type="compositionally biased region" description="Polar residues" evidence="1">
    <location>
        <begin position="120"/>
        <end position="134"/>
    </location>
</feature>
<dbReference type="RefSeq" id="WP_145852055.1">
    <property type="nucleotide sequence ID" value="NZ_RPFW01000001.1"/>
</dbReference>
<sequence length="440" mass="46297">MTEHGSFPGRPRGRRARQDNDVPEWQGYDATPQDQREFPDLAPIRPREARARDGRAQGGWQGQQGQAAQQGGYGYPEPSAGGGYPQGGQQAPGGYGGGQYGNGYPSGGPAAPQTWPGQAGQDQSWPGQAAQQEQDWPGQAPWPGLQAPSGPQAQAPQQQAPQQQAQQPSQQMDPQDEDVPSWAEPDSVEAFSARWHRRGLDSRGERRAGRRKRRRLWIAVGSVVAVLAAGLGYLLSGGPGAANLGFGSFVTQFLPGELQQVPNPCTAVPSATLGKYLPGKLKQASPPLNSGANTECTWTLDAAPTYRVLQVQLVAYSPSGLASGNGSATFAAQDAYESFQNGFTSPGPKSGQPKAVVKDLTGMPGGNETSAFQATQVFDRGGATMDVANVLVRYRNVIVTVVVDGLQQSSKGKNYGPVSMSDLTAAATTVGQEMAAKIVG</sequence>
<dbReference type="Proteomes" id="UP000460272">
    <property type="component" value="Unassembled WGS sequence"/>
</dbReference>
<keyword evidence="2" id="KW-0812">Transmembrane</keyword>
<feature type="compositionally biased region" description="Gly residues" evidence="1">
    <location>
        <begin position="80"/>
        <end position="106"/>
    </location>
</feature>
<evidence type="ECO:0000256" key="1">
    <source>
        <dbReference type="SAM" id="MobiDB-lite"/>
    </source>
</evidence>
<evidence type="ECO:0000313" key="4">
    <source>
        <dbReference type="Proteomes" id="UP000460272"/>
    </source>
</evidence>